<reference evidence="1" key="1">
    <citation type="submission" date="2014-05" db="EMBL/GenBank/DDBJ databases">
        <title>The transcriptome of the halophilic microalga Tetraselmis sp. GSL018 isolated from the Great Salt Lake, Utah.</title>
        <authorList>
            <person name="Jinkerson R.E."/>
            <person name="D'Adamo S."/>
            <person name="Posewitz M.C."/>
        </authorList>
    </citation>
    <scope>NUCLEOTIDE SEQUENCE</scope>
    <source>
        <strain evidence="1">GSL018</strain>
    </source>
</reference>
<protein>
    <submittedName>
        <fullName evidence="1">Uncharacterized protein</fullName>
    </submittedName>
</protein>
<proteinExistence type="predicted"/>
<accession>A0A061RZG0</accession>
<gene>
    <name evidence="1" type="ORF">TSPGSL018_21151</name>
</gene>
<dbReference type="EMBL" id="GBEZ01009483">
    <property type="protein sequence ID" value="JAC76109.1"/>
    <property type="molecule type" value="Transcribed_RNA"/>
</dbReference>
<name>A0A061RZG0_9CHLO</name>
<organism evidence="1">
    <name type="scientific">Tetraselmis sp. GSL018</name>
    <dbReference type="NCBI Taxonomy" id="582737"/>
    <lineage>
        <taxon>Eukaryota</taxon>
        <taxon>Viridiplantae</taxon>
        <taxon>Chlorophyta</taxon>
        <taxon>core chlorophytes</taxon>
        <taxon>Chlorodendrophyceae</taxon>
        <taxon>Chlorodendrales</taxon>
        <taxon>Chlorodendraceae</taxon>
        <taxon>Tetraselmis</taxon>
    </lineage>
</organism>
<sequence>MGIGISAAWTWISGPPCSHPFALGPKSVRATRTWSHTVEADWQGEAGA</sequence>
<dbReference type="AlphaFoldDB" id="A0A061RZG0"/>
<evidence type="ECO:0000313" key="1">
    <source>
        <dbReference type="EMBL" id="JAC76109.1"/>
    </source>
</evidence>